<dbReference type="InterPro" id="IPR023214">
    <property type="entry name" value="HAD_sf"/>
</dbReference>
<dbReference type="GO" id="GO:0005829">
    <property type="term" value="C:cytosol"/>
    <property type="evidence" value="ECO:0007669"/>
    <property type="project" value="TreeGrafter"/>
</dbReference>
<dbReference type="GO" id="GO:0006281">
    <property type="term" value="P:DNA repair"/>
    <property type="evidence" value="ECO:0007669"/>
    <property type="project" value="TreeGrafter"/>
</dbReference>
<dbReference type="InterPro" id="IPR023198">
    <property type="entry name" value="PGP-like_dom2"/>
</dbReference>
<dbReference type="InterPro" id="IPR006439">
    <property type="entry name" value="HAD-SF_hydro_IA"/>
</dbReference>
<dbReference type="InterPro" id="IPR050155">
    <property type="entry name" value="HAD-like_hydrolase_sf"/>
</dbReference>
<dbReference type="NCBIfam" id="TIGR01549">
    <property type="entry name" value="HAD-SF-IA-v1"/>
    <property type="match status" value="1"/>
</dbReference>
<keyword evidence="2" id="KW-0378">Hydrolase</keyword>
<dbReference type="AlphaFoldDB" id="A0A1L6J9N1"/>
<dbReference type="InterPro" id="IPR036412">
    <property type="entry name" value="HAD-like_sf"/>
</dbReference>
<accession>A0A1L6J9N1</accession>
<dbReference type="RefSeq" id="WP_066578458.1">
    <property type="nucleotide sequence ID" value="NZ_CP018820.1"/>
</dbReference>
<evidence type="ECO:0000313" key="3">
    <source>
        <dbReference type="Proteomes" id="UP000185161"/>
    </source>
</evidence>
<dbReference type="SFLD" id="SFLDG01135">
    <property type="entry name" value="C1.5.6:_HAD__Beta-PGM__Phospha"/>
    <property type="match status" value="1"/>
</dbReference>
<organism evidence="1 3">
    <name type="scientific">Sphingomonas koreensis</name>
    <dbReference type="NCBI Taxonomy" id="93064"/>
    <lineage>
        <taxon>Bacteria</taxon>
        <taxon>Pseudomonadati</taxon>
        <taxon>Pseudomonadota</taxon>
        <taxon>Alphaproteobacteria</taxon>
        <taxon>Sphingomonadales</taxon>
        <taxon>Sphingomonadaceae</taxon>
        <taxon>Sphingomonas</taxon>
    </lineage>
</organism>
<dbReference type="GeneID" id="44132820"/>
<proteinExistence type="predicted"/>
<dbReference type="SFLD" id="SFLDS00003">
    <property type="entry name" value="Haloacid_Dehalogenase"/>
    <property type="match status" value="1"/>
</dbReference>
<protein>
    <submittedName>
        <fullName evidence="2">HAD family hydrolase</fullName>
    </submittedName>
    <submittedName>
        <fullName evidence="1">Haloacid dehalogenase</fullName>
    </submittedName>
</protein>
<dbReference type="GO" id="GO:0008967">
    <property type="term" value="F:phosphoglycolate phosphatase activity"/>
    <property type="evidence" value="ECO:0007669"/>
    <property type="project" value="TreeGrafter"/>
</dbReference>
<dbReference type="PANTHER" id="PTHR43434">
    <property type="entry name" value="PHOSPHOGLYCOLATE PHOSPHATASE"/>
    <property type="match status" value="1"/>
</dbReference>
<dbReference type="SFLD" id="SFLDG01129">
    <property type="entry name" value="C1.5:_HAD__Beta-PGM__Phosphata"/>
    <property type="match status" value="1"/>
</dbReference>
<dbReference type="EMBL" id="CP018820">
    <property type="protein sequence ID" value="APR52652.1"/>
    <property type="molecule type" value="Genomic_DNA"/>
</dbReference>
<dbReference type="InterPro" id="IPR041492">
    <property type="entry name" value="HAD_2"/>
</dbReference>
<dbReference type="EMBL" id="QQWO01000032">
    <property type="protein sequence ID" value="RSU97507.1"/>
    <property type="molecule type" value="Genomic_DNA"/>
</dbReference>
<name>A0A1L6J9N1_9SPHN</name>
<dbReference type="Pfam" id="PF13419">
    <property type="entry name" value="HAD_2"/>
    <property type="match status" value="1"/>
</dbReference>
<dbReference type="PANTHER" id="PTHR43434:SF24">
    <property type="entry name" value="HYDROLASE-RELATED"/>
    <property type="match status" value="1"/>
</dbReference>
<dbReference type="OrthoDB" id="9793014at2"/>
<keyword evidence="3" id="KW-1185">Reference proteome</keyword>
<reference evidence="1" key="1">
    <citation type="submission" date="2016-12" db="EMBL/GenBank/DDBJ databases">
        <title>Whole genome sequencing of Sphingomonas koreensis.</title>
        <authorList>
            <person name="Conlan S."/>
            <person name="Thomas P.J."/>
            <person name="Mullikin J."/>
            <person name="Palmore T.N."/>
            <person name="Frank K.M."/>
            <person name="Segre J.A."/>
        </authorList>
    </citation>
    <scope>NUCLEOTIDE SEQUENCE</scope>
    <source>
        <strain evidence="1">ABOJV</strain>
    </source>
</reference>
<reference evidence="2 4" key="3">
    <citation type="submission" date="2018-07" db="EMBL/GenBank/DDBJ databases">
        <title>Genomic and Epidemiologic Investigation of an Indolent Hospital Outbreak.</title>
        <authorList>
            <person name="Johnson R.C."/>
            <person name="Deming C."/>
            <person name="Conlan S."/>
            <person name="Zellmer C.J."/>
            <person name="Michelin A.V."/>
            <person name="Lee-Lin S."/>
            <person name="Thomas P.J."/>
            <person name="Park M."/>
            <person name="Weingarten R.A."/>
            <person name="Less J."/>
            <person name="Dekker J.P."/>
            <person name="Frank K.M."/>
            <person name="Musser K.A."/>
            <person name="Mcquiston J.R."/>
            <person name="Henderson D.K."/>
            <person name="Lau A.F."/>
            <person name="Palmore T.N."/>
            <person name="Segre J.A."/>
        </authorList>
    </citation>
    <scope>NUCLEOTIDE SEQUENCE [LARGE SCALE GENOMIC DNA]</scope>
    <source>
        <strain evidence="2 4">SK-NIH.Env10_0317</strain>
    </source>
</reference>
<dbReference type="SUPFAM" id="SSF56784">
    <property type="entry name" value="HAD-like"/>
    <property type="match status" value="1"/>
</dbReference>
<reference evidence="3" key="2">
    <citation type="submission" date="2016-12" db="EMBL/GenBank/DDBJ databases">
        <title>Whole genome sequencing of Sphingomonas sp. ABOJV.</title>
        <authorList>
            <person name="Conlan S."/>
            <person name="Thomas P.J."/>
            <person name="Mullikin J."/>
            <person name="Palmore T.N."/>
            <person name="Frank K.M."/>
            <person name="Segre J.A."/>
        </authorList>
    </citation>
    <scope>NUCLEOTIDE SEQUENCE [LARGE SCALE GENOMIC DNA]</scope>
    <source>
        <strain evidence="3">ABOJV</strain>
    </source>
</reference>
<evidence type="ECO:0000313" key="4">
    <source>
        <dbReference type="Proteomes" id="UP000286681"/>
    </source>
</evidence>
<dbReference type="Proteomes" id="UP000286681">
    <property type="component" value="Unassembled WGS sequence"/>
</dbReference>
<dbReference type="Gene3D" id="1.10.150.240">
    <property type="entry name" value="Putative phosphatase, domain 2"/>
    <property type="match status" value="1"/>
</dbReference>
<dbReference type="KEGG" id="skr:BRX40_09635"/>
<dbReference type="STRING" id="93064.BRX40_09635"/>
<evidence type="ECO:0000313" key="2">
    <source>
        <dbReference type="EMBL" id="RSU97507.1"/>
    </source>
</evidence>
<sequence>MNRLAVFDCDGTLVDSQANICRAMEACFAQHRLEPPGRDSIRRIVGLSLVPAIAALLPEAEARQHELMAEDYKRAFHAMRTDRALDPEPLFDGIVEAIDALDEAGWLLGVATGKSDRGLALILEHHGLTRRFVTLQTADRHPSKPHPSMLELAIAEAGAAPHTTAMIGDTSFDIAMAINAGTHAVGVAWGYHEPHELTAAGAHRVSDTARDLPAMLEAL</sequence>
<dbReference type="Proteomes" id="UP000185161">
    <property type="component" value="Chromosome"/>
</dbReference>
<evidence type="ECO:0000313" key="1">
    <source>
        <dbReference type="EMBL" id="APR52652.1"/>
    </source>
</evidence>
<dbReference type="Gene3D" id="3.40.50.1000">
    <property type="entry name" value="HAD superfamily/HAD-like"/>
    <property type="match status" value="1"/>
</dbReference>
<gene>
    <name evidence="1" type="ORF">BRX40_09635</name>
    <name evidence="2" type="ORF">CA257_22450</name>
</gene>